<evidence type="ECO:0000259" key="1">
    <source>
        <dbReference type="Pfam" id="PF07693"/>
    </source>
</evidence>
<dbReference type="InterPro" id="IPR027417">
    <property type="entry name" value="P-loop_NTPase"/>
</dbReference>
<gene>
    <name evidence="2" type="ORF">ASN18_1535</name>
</gene>
<accession>A0ABR5SFF0</accession>
<dbReference type="Gene3D" id="3.40.50.300">
    <property type="entry name" value="P-loop containing nucleotide triphosphate hydrolases"/>
    <property type="match status" value="1"/>
</dbReference>
<dbReference type="EMBL" id="LNQR01000057">
    <property type="protein sequence ID" value="KWT86048.1"/>
    <property type="molecule type" value="Genomic_DNA"/>
</dbReference>
<dbReference type="SUPFAM" id="SSF52540">
    <property type="entry name" value="P-loop containing nucleoside triphosphate hydrolases"/>
    <property type="match status" value="1"/>
</dbReference>
<dbReference type="RefSeq" id="WP_085052158.1">
    <property type="nucleotide sequence ID" value="NZ_LNQR01000057.1"/>
</dbReference>
<dbReference type="Pfam" id="PF07693">
    <property type="entry name" value="KAP_NTPase"/>
    <property type="match status" value="1"/>
</dbReference>
<evidence type="ECO:0000313" key="2">
    <source>
        <dbReference type="EMBL" id="KWT86048.1"/>
    </source>
</evidence>
<feature type="domain" description="KAP NTPase" evidence="1">
    <location>
        <begin position="9"/>
        <end position="244"/>
    </location>
</feature>
<sequence length="713" mass="83673">MKFLEDIIVDYLNTDKTYYAILINGKWGSGKTYYFNHHISKIIKKHNYNPIYISLFGITKIEDITKNIFLEQNQILKKVMKKKSTMRLSQVSKTILSLPFAYGAGKLGETFTPDAWINKDEITVFCFDDLERTKLKYDELFGYINNFIEHDNIKVIIIANEDKILKIDGHKKDDSKIYLDYKEKIIKHTVDFKPTVEDSIGSILEQECNDRPQTFKLFIDNNKIKLFDTIKATKTENLRLIKYAISLYITFYNRAYKCIDKICKDKCKDKNNIYMDKYKSTLLIGSIIITVESSGLDKKHAVDLFNGLAADDDFNSRHSDIGFLYSRDSLYRRIMDLPHKRIMDLPLNLENTAFDYYCSNFLSKYDNYIGSHKFNNSLTKYILTGYFDEEQIKKDTQLFIDIMKSDELYDKEQAKKDIRSIIDTMKSDKPYDEEQSKEDMRSIDVKKIAITYPFDFIVKDFIRNWNYIDDHTKFTLIANTVLKLVEEGKLGLLLYRGLLPLYIHFSNKCLIADNIDTIKQKFISGIDKASKNLTNRYRQLFRKWNITPYQDDEVGYTIFLMQTIVSEKLEASEEKTKMTQVTELFNLLPDDIVKFKDKVLDKDSRYSFMHIFSYCDANMLIEKIIPLTNKGICIFDKALYSLFNVEGKIIANHIDSYKKAVVNLEKLSELIQKYINTNIDQIKRYNLNQLVNSINEICKRINTIQKKLANNLC</sequence>
<dbReference type="Proteomes" id="UP000060487">
    <property type="component" value="Unassembled WGS sequence"/>
</dbReference>
<keyword evidence="3" id="KW-1185">Reference proteome</keyword>
<name>A0ABR5SFF0_9BACT</name>
<organism evidence="2 3">
    <name type="scientific">Candidatus Magnetominusculus xianensis</name>
    <dbReference type="NCBI Taxonomy" id="1748249"/>
    <lineage>
        <taxon>Bacteria</taxon>
        <taxon>Pseudomonadati</taxon>
        <taxon>Nitrospirota</taxon>
        <taxon>Nitrospiria</taxon>
        <taxon>Nitrospirales</taxon>
        <taxon>Nitrospiraceae</taxon>
        <taxon>Candidatus Magnetominusculus</taxon>
    </lineage>
</organism>
<proteinExistence type="predicted"/>
<reference evidence="2 3" key="1">
    <citation type="submission" date="2015-11" db="EMBL/GenBank/DDBJ databases">
        <authorList>
            <person name="Lin W."/>
        </authorList>
    </citation>
    <scope>NUCLEOTIDE SEQUENCE [LARGE SCALE GENOMIC DNA]</scope>
    <source>
        <strain evidence="2 3">HCH-1</strain>
    </source>
</reference>
<comment type="caution">
    <text evidence="2">The sequence shown here is derived from an EMBL/GenBank/DDBJ whole genome shotgun (WGS) entry which is preliminary data.</text>
</comment>
<evidence type="ECO:0000313" key="3">
    <source>
        <dbReference type="Proteomes" id="UP000060487"/>
    </source>
</evidence>
<dbReference type="InterPro" id="IPR011646">
    <property type="entry name" value="KAP_P-loop"/>
</dbReference>
<protein>
    <submittedName>
        <fullName evidence="2">KAP family P-loop domain protein</fullName>
    </submittedName>
</protein>